<dbReference type="Proteomes" id="UP000578000">
    <property type="component" value="Unassembled WGS sequence"/>
</dbReference>
<gene>
    <name evidence="1" type="ORF">HNR55_002886</name>
</gene>
<dbReference type="EMBL" id="JACHIE010000017">
    <property type="protein sequence ID" value="MBB6458279.1"/>
    <property type="molecule type" value="Genomic_DNA"/>
</dbReference>
<accession>A0A841QGT0</accession>
<proteinExistence type="predicted"/>
<organism evidence="1 2">
    <name type="scientific">Acetobacter lovaniensis</name>
    <dbReference type="NCBI Taxonomy" id="104100"/>
    <lineage>
        <taxon>Bacteria</taxon>
        <taxon>Pseudomonadati</taxon>
        <taxon>Pseudomonadota</taxon>
        <taxon>Alphaproteobacteria</taxon>
        <taxon>Acetobacterales</taxon>
        <taxon>Acetobacteraceae</taxon>
        <taxon>Acetobacter</taxon>
    </lineage>
</organism>
<reference evidence="1 2" key="1">
    <citation type="submission" date="2020-08" db="EMBL/GenBank/DDBJ databases">
        <title>Genomic Encyclopedia of Type Strains, Phase IV (KMG-IV): sequencing the most valuable type-strain genomes for metagenomic binning, comparative biology and taxonomic classification.</title>
        <authorList>
            <person name="Goeker M."/>
        </authorList>
    </citation>
    <scope>NUCLEOTIDE SEQUENCE [LARGE SCALE GENOMIC DNA]</scope>
    <source>
        <strain evidence="1 2">DSM 4491</strain>
    </source>
</reference>
<keyword evidence="2" id="KW-1185">Reference proteome</keyword>
<evidence type="ECO:0000313" key="2">
    <source>
        <dbReference type="Proteomes" id="UP000578000"/>
    </source>
</evidence>
<comment type="caution">
    <text evidence="1">The sequence shown here is derived from an EMBL/GenBank/DDBJ whole genome shotgun (WGS) entry which is preliminary data.</text>
</comment>
<protein>
    <submittedName>
        <fullName evidence="1">Uncharacterized protein</fullName>
    </submittedName>
</protein>
<evidence type="ECO:0000313" key="1">
    <source>
        <dbReference type="EMBL" id="MBB6458279.1"/>
    </source>
</evidence>
<dbReference type="AlphaFoldDB" id="A0A841QGT0"/>
<name>A0A841QGT0_9PROT</name>
<sequence length="52" mass="5888">MMNFSGSEVHILQMYSWGVRPFIGRSRDRLTTKPHAIVDAISLPLRIHPTPG</sequence>